<keyword evidence="1" id="KW-1133">Transmembrane helix</keyword>
<keyword evidence="3" id="KW-1185">Reference proteome</keyword>
<dbReference type="Proteomes" id="UP000789901">
    <property type="component" value="Unassembled WGS sequence"/>
</dbReference>
<sequence length="99" mass="10956">MPQGHPCNGVDDDLYCVTDFVVLRVKILTNAKFLMNELQVNGCRSNGACKDFVLETTRILMVQSGLVCSICPALVLSIIVASFETLLVQTGLDWFNFKI</sequence>
<gene>
    <name evidence="2" type="ORF">GMARGA_LOCUS7443</name>
</gene>
<evidence type="ECO:0000313" key="3">
    <source>
        <dbReference type="Proteomes" id="UP000789901"/>
    </source>
</evidence>
<keyword evidence="1" id="KW-0472">Membrane</keyword>
<evidence type="ECO:0000256" key="1">
    <source>
        <dbReference type="SAM" id="Phobius"/>
    </source>
</evidence>
<reference evidence="2 3" key="1">
    <citation type="submission" date="2021-06" db="EMBL/GenBank/DDBJ databases">
        <authorList>
            <person name="Kallberg Y."/>
            <person name="Tangrot J."/>
            <person name="Rosling A."/>
        </authorList>
    </citation>
    <scope>NUCLEOTIDE SEQUENCE [LARGE SCALE GENOMIC DNA]</scope>
    <source>
        <strain evidence="2 3">120-4 pot B 10/14</strain>
    </source>
</reference>
<keyword evidence="1" id="KW-0812">Transmembrane</keyword>
<organism evidence="2 3">
    <name type="scientific">Gigaspora margarita</name>
    <dbReference type="NCBI Taxonomy" id="4874"/>
    <lineage>
        <taxon>Eukaryota</taxon>
        <taxon>Fungi</taxon>
        <taxon>Fungi incertae sedis</taxon>
        <taxon>Mucoromycota</taxon>
        <taxon>Glomeromycotina</taxon>
        <taxon>Glomeromycetes</taxon>
        <taxon>Diversisporales</taxon>
        <taxon>Gigasporaceae</taxon>
        <taxon>Gigaspora</taxon>
    </lineage>
</organism>
<evidence type="ECO:0000313" key="2">
    <source>
        <dbReference type="EMBL" id="CAG8612777.1"/>
    </source>
</evidence>
<comment type="caution">
    <text evidence="2">The sequence shown here is derived from an EMBL/GenBank/DDBJ whole genome shotgun (WGS) entry which is preliminary data.</text>
</comment>
<protein>
    <submittedName>
        <fullName evidence="2">26688_t:CDS:1</fullName>
    </submittedName>
</protein>
<feature type="transmembrane region" description="Helical" evidence="1">
    <location>
        <begin position="60"/>
        <end position="83"/>
    </location>
</feature>
<name>A0ABN7UKV1_GIGMA</name>
<dbReference type="EMBL" id="CAJVQB010003601">
    <property type="protein sequence ID" value="CAG8612777.1"/>
    <property type="molecule type" value="Genomic_DNA"/>
</dbReference>
<proteinExistence type="predicted"/>
<accession>A0ABN7UKV1</accession>